<keyword evidence="5" id="KW-1185">Reference proteome</keyword>
<dbReference type="Gene3D" id="3.40.190.10">
    <property type="entry name" value="Periplasmic binding protein-like II"/>
    <property type="match status" value="2"/>
</dbReference>
<dbReference type="RefSeq" id="WP_235706196.1">
    <property type="nucleotide sequence ID" value="NZ_JAKGBZ010000099.1"/>
</dbReference>
<dbReference type="InterPro" id="IPR022448">
    <property type="entry name" value="Quinoprotein_dehydrogenase"/>
</dbReference>
<comment type="caution">
    <text evidence="4">The sequence shown here is derived from an EMBL/GenBank/DDBJ whole genome shotgun (WGS) entry which is preliminary data.</text>
</comment>
<name>A0ABS9E1J7_9PROT</name>
<organism evidence="4 5">
    <name type="scientific">Acidiphilium iwatense</name>
    <dbReference type="NCBI Taxonomy" id="768198"/>
    <lineage>
        <taxon>Bacteria</taxon>
        <taxon>Pseudomonadati</taxon>
        <taxon>Pseudomonadota</taxon>
        <taxon>Alphaproteobacteria</taxon>
        <taxon>Acetobacterales</taxon>
        <taxon>Acidocellaceae</taxon>
        <taxon>Acidiphilium</taxon>
    </lineage>
</organism>
<dbReference type="PANTHER" id="PTHR35936">
    <property type="entry name" value="MEMBRANE-BOUND LYTIC MUREIN TRANSGLYCOSYLASE F"/>
    <property type="match status" value="1"/>
</dbReference>
<gene>
    <name evidence="4" type="ORF">L2A60_19780</name>
</gene>
<feature type="domain" description="Solute-binding protein family 3/N-terminal" evidence="3">
    <location>
        <begin position="43"/>
        <end position="271"/>
    </location>
</feature>
<dbReference type="SMART" id="SM00062">
    <property type="entry name" value="PBPb"/>
    <property type="match status" value="1"/>
</dbReference>
<dbReference type="InterPro" id="IPR001638">
    <property type="entry name" value="Solute-binding_3/MltF_N"/>
</dbReference>
<dbReference type="SUPFAM" id="SSF53850">
    <property type="entry name" value="Periplasmic binding protein-like II"/>
    <property type="match status" value="1"/>
</dbReference>
<dbReference type="PANTHER" id="PTHR35936:SF17">
    <property type="entry name" value="ARGININE-BINDING EXTRACELLULAR PROTEIN ARTP"/>
    <property type="match status" value="1"/>
</dbReference>
<reference evidence="4 5" key="1">
    <citation type="submission" date="2022-01" db="EMBL/GenBank/DDBJ databases">
        <authorList>
            <person name="Won M."/>
            <person name="Kim S.-J."/>
            <person name="Kwon S.-W."/>
        </authorList>
    </citation>
    <scope>NUCLEOTIDE SEQUENCE [LARGE SCALE GENOMIC DNA]</scope>
    <source>
        <strain evidence="4 5">KCTC 23505</strain>
    </source>
</reference>
<dbReference type="Pfam" id="PF00497">
    <property type="entry name" value="SBP_bac_3"/>
    <property type="match status" value="1"/>
</dbReference>
<evidence type="ECO:0000256" key="1">
    <source>
        <dbReference type="ARBA" id="ARBA00022729"/>
    </source>
</evidence>
<dbReference type="EMBL" id="JAKGBZ010000099">
    <property type="protein sequence ID" value="MCF3948886.1"/>
    <property type="molecule type" value="Genomic_DNA"/>
</dbReference>
<evidence type="ECO:0000313" key="4">
    <source>
        <dbReference type="EMBL" id="MCF3948886.1"/>
    </source>
</evidence>
<proteinExistence type="predicted"/>
<sequence length="292" mass="32187">MSWTMSGWARQARAAAVSAAAITVSVGGFAQAANSAPTADSHVLRVCADPNYMPYSNKAGEGFENKVAELVAKAMGRKLEYRWASYRARGGFSNFLAENLDAKKCDVVMNLPYGDNEEGYTKPYYYSSYVFVTRKDKHYHIRSMNSVSMRSIKIGFEAGTTPETAMKMLGLINNSVPFHIASNPNASPKSMLQAVQDDKVGVMITWEPAIGYFLKDYPDLQIARVPSEEYGPGLPAVNYTYGMAMGVRKHDTALKAELNKVIAAHKAQLAAVLAKYDVKLYPNPRHVNFSNQ</sequence>
<feature type="chain" id="PRO_5045129995" evidence="2">
    <location>
        <begin position="33"/>
        <end position="292"/>
    </location>
</feature>
<keyword evidence="1 2" id="KW-0732">Signal</keyword>
<evidence type="ECO:0000256" key="2">
    <source>
        <dbReference type="SAM" id="SignalP"/>
    </source>
</evidence>
<evidence type="ECO:0000313" key="5">
    <source>
        <dbReference type="Proteomes" id="UP001521209"/>
    </source>
</evidence>
<protein>
    <submittedName>
        <fullName evidence="4">Quinoprotein dehydrogenase-associated putative ABC transporter substrate-binding protein</fullName>
    </submittedName>
</protein>
<feature type="signal peptide" evidence="2">
    <location>
        <begin position="1"/>
        <end position="32"/>
    </location>
</feature>
<dbReference type="NCBIfam" id="TIGR03871">
    <property type="entry name" value="ABC_peri_MoxJ_2"/>
    <property type="match status" value="1"/>
</dbReference>
<dbReference type="Proteomes" id="UP001521209">
    <property type="component" value="Unassembled WGS sequence"/>
</dbReference>
<evidence type="ECO:0000259" key="3">
    <source>
        <dbReference type="SMART" id="SM00062"/>
    </source>
</evidence>
<accession>A0ABS9E1J7</accession>